<proteinExistence type="predicted"/>
<feature type="compositionally biased region" description="Polar residues" evidence="1">
    <location>
        <begin position="221"/>
        <end position="247"/>
    </location>
</feature>
<feature type="compositionally biased region" description="Low complexity" evidence="1">
    <location>
        <begin position="362"/>
        <end position="376"/>
    </location>
</feature>
<feature type="compositionally biased region" description="Polar residues" evidence="1">
    <location>
        <begin position="477"/>
        <end position="496"/>
    </location>
</feature>
<gene>
    <name evidence="3" type="ORF">PACTADRAFT_50412</name>
</gene>
<dbReference type="EMBL" id="KV454015">
    <property type="protein sequence ID" value="ODV94533.1"/>
    <property type="molecule type" value="Genomic_DNA"/>
</dbReference>
<feature type="region of interest" description="Disordered" evidence="1">
    <location>
        <begin position="457"/>
        <end position="556"/>
    </location>
</feature>
<feature type="domain" description="AHC1-like C2H2 zinc-finger" evidence="2">
    <location>
        <begin position="251"/>
        <end position="334"/>
    </location>
</feature>
<protein>
    <recommendedName>
        <fullName evidence="2">AHC1-like C2H2 zinc-finger domain-containing protein</fullName>
    </recommendedName>
</protein>
<dbReference type="InterPro" id="IPR058706">
    <property type="entry name" value="zf-C2H2_AHC1-like"/>
</dbReference>
<feature type="compositionally biased region" description="Acidic residues" evidence="1">
    <location>
        <begin position="464"/>
        <end position="476"/>
    </location>
</feature>
<dbReference type="OrthoDB" id="5355528at2759"/>
<dbReference type="Pfam" id="PF25909">
    <property type="entry name" value="zf-C2H2_AHC1"/>
    <property type="match status" value="1"/>
</dbReference>
<sequence>MAGSMLESVRSPLSGDDENVDDVRNNGQSGQHLDPDETVLQTQSTNSNGSSKNRSPADETMASDDVEFKEETSEYGNSSKVGNIGNTMSDGENRSGNQGMRVIDGIYDEPRSIQKESNLSPEEKAKRVKEVISHQFDLEILLKHNQLTEIEEEIGKCEAQMIALRNKYNIDPKSVLSNESPEFTKKYLRILEDTKNLYNRHKSVAWNDNYLDDNRMPPPSNQSEGATYDSLYSRTRSHTSSLRPSSGRYSGDCIYKRTDGVLVRLTCSNCNRCNFSSAQGFLNHCRLAHQREFTSQDNAAIICGEILDDVDQDEIGLKVINDLKAQGLDPNKNLAKPNLQYVGEMMANNAADAPPLTNPPHLQLQQQDQQEKLVQLSDNGQPQPQNQKKRGRPPLTGGPSLNGATASSASNTPKTGNGNLASKTPRTTTNLKLRIKNLSKDRSTNFDQLVKDVTSEVSNPHLFEDEEEDLNEEDSIGSDSTFSVYGNVPSSVSSNRGGHYGSPIRGRGRGRGRGRRKSRGGFTVRVNNGETADKENTADEFRESSGKGKKESSFQD</sequence>
<evidence type="ECO:0000256" key="1">
    <source>
        <dbReference type="SAM" id="MobiDB-lite"/>
    </source>
</evidence>
<feature type="compositionally biased region" description="Basic and acidic residues" evidence="1">
    <location>
        <begin position="531"/>
        <end position="556"/>
    </location>
</feature>
<evidence type="ECO:0000313" key="4">
    <source>
        <dbReference type="Proteomes" id="UP000094236"/>
    </source>
</evidence>
<organism evidence="3 4">
    <name type="scientific">Pachysolen tannophilus NRRL Y-2460</name>
    <dbReference type="NCBI Taxonomy" id="669874"/>
    <lineage>
        <taxon>Eukaryota</taxon>
        <taxon>Fungi</taxon>
        <taxon>Dikarya</taxon>
        <taxon>Ascomycota</taxon>
        <taxon>Saccharomycotina</taxon>
        <taxon>Pichiomycetes</taxon>
        <taxon>Pachysolenaceae</taxon>
        <taxon>Pachysolen</taxon>
    </lineage>
</organism>
<feature type="region of interest" description="Disordered" evidence="1">
    <location>
        <begin position="1"/>
        <end position="100"/>
    </location>
</feature>
<feature type="compositionally biased region" description="Polar residues" evidence="1">
    <location>
        <begin position="402"/>
        <end position="430"/>
    </location>
</feature>
<feature type="compositionally biased region" description="Polar residues" evidence="1">
    <location>
        <begin position="377"/>
        <end position="386"/>
    </location>
</feature>
<dbReference type="Proteomes" id="UP000094236">
    <property type="component" value="Unassembled WGS sequence"/>
</dbReference>
<reference evidence="4" key="1">
    <citation type="submission" date="2016-05" db="EMBL/GenBank/DDBJ databases">
        <title>Comparative genomics of biotechnologically important yeasts.</title>
        <authorList>
            <consortium name="DOE Joint Genome Institute"/>
            <person name="Riley R."/>
            <person name="Haridas S."/>
            <person name="Wolfe K.H."/>
            <person name="Lopes M.R."/>
            <person name="Hittinger C.T."/>
            <person name="Goker M."/>
            <person name="Salamov A."/>
            <person name="Wisecaver J."/>
            <person name="Long T.M."/>
            <person name="Aerts A.L."/>
            <person name="Barry K."/>
            <person name="Choi C."/>
            <person name="Clum A."/>
            <person name="Coughlan A.Y."/>
            <person name="Deshpande S."/>
            <person name="Douglass A.P."/>
            <person name="Hanson S.J."/>
            <person name="Klenk H.-P."/>
            <person name="Labutti K."/>
            <person name="Lapidus A."/>
            <person name="Lindquist E."/>
            <person name="Lipzen A."/>
            <person name="Meier-Kolthoff J.P."/>
            <person name="Ohm R.A."/>
            <person name="Otillar R.P."/>
            <person name="Pangilinan J."/>
            <person name="Peng Y."/>
            <person name="Rokas A."/>
            <person name="Rosa C.A."/>
            <person name="Scheuner C."/>
            <person name="Sibirny A.A."/>
            <person name="Slot J.C."/>
            <person name="Stielow J.B."/>
            <person name="Sun H."/>
            <person name="Kurtzman C.P."/>
            <person name="Blackwell M."/>
            <person name="Grigoriev I.V."/>
            <person name="Jeffries T.W."/>
        </authorList>
    </citation>
    <scope>NUCLEOTIDE SEQUENCE [LARGE SCALE GENOMIC DNA]</scope>
    <source>
        <strain evidence="4">NRRL Y-2460</strain>
    </source>
</reference>
<feature type="compositionally biased region" description="Basic residues" evidence="1">
    <location>
        <begin position="506"/>
        <end position="519"/>
    </location>
</feature>
<feature type="compositionally biased region" description="Polar residues" evidence="1">
    <location>
        <begin position="74"/>
        <end position="98"/>
    </location>
</feature>
<accession>A0A1E4TRZ7</accession>
<evidence type="ECO:0000313" key="3">
    <source>
        <dbReference type="EMBL" id="ODV94533.1"/>
    </source>
</evidence>
<feature type="region of interest" description="Disordered" evidence="1">
    <location>
        <begin position="210"/>
        <end position="247"/>
    </location>
</feature>
<evidence type="ECO:0000259" key="2">
    <source>
        <dbReference type="Pfam" id="PF25909"/>
    </source>
</evidence>
<dbReference type="STRING" id="669874.A0A1E4TRZ7"/>
<feature type="region of interest" description="Disordered" evidence="1">
    <location>
        <begin position="350"/>
        <end position="430"/>
    </location>
</feature>
<keyword evidence="4" id="KW-1185">Reference proteome</keyword>
<name>A0A1E4TRZ7_PACTA</name>
<dbReference type="AlphaFoldDB" id="A0A1E4TRZ7"/>
<feature type="compositionally biased region" description="Polar residues" evidence="1">
    <location>
        <begin position="39"/>
        <end position="54"/>
    </location>
</feature>